<dbReference type="Proteomes" id="UP000254033">
    <property type="component" value="Unassembled WGS sequence"/>
</dbReference>
<reference evidence="1 2" key="1">
    <citation type="submission" date="2018-06" db="EMBL/GenBank/DDBJ databases">
        <authorList>
            <consortium name="Pathogen Informatics"/>
            <person name="Doyle S."/>
        </authorList>
    </citation>
    <scope>NUCLEOTIDE SEQUENCE [LARGE SCALE GENOMIC DNA]</scope>
    <source>
        <strain evidence="1 2">NCTC11978</strain>
    </source>
</reference>
<dbReference type="AlphaFoldDB" id="A0A378ISU7"/>
<organism evidence="1 2">
    <name type="scientific">Legionella feeleii</name>
    <dbReference type="NCBI Taxonomy" id="453"/>
    <lineage>
        <taxon>Bacteria</taxon>
        <taxon>Pseudomonadati</taxon>
        <taxon>Pseudomonadota</taxon>
        <taxon>Gammaproteobacteria</taxon>
        <taxon>Legionellales</taxon>
        <taxon>Legionellaceae</taxon>
        <taxon>Legionella</taxon>
    </lineage>
</organism>
<name>A0A378ISU7_9GAMM</name>
<evidence type="ECO:0000313" key="2">
    <source>
        <dbReference type="Proteomes" id="UP000254033"/>
    </source>
</evidence>
<proteinExistence type="predicted"/>
<gene>
    <name evidence="1" type="ORF">NCTC11978_01502</name>
</gene>
<evidence type="ECO:0000313" key="1">
    <source>
        <dbReference type="EMBL" id="STX38318.1"/>
    </source>
</evidence>
<protein>
    <submittedName>
        <fullName evidence="1">Uncharacterized protein</fullName>
    </submittedName>
</protein>
<accession>A0A378ISU7</accession>
<dbReference type="EMBL" id="UGNY01000001">
    <property type="protein sequence ID" value="STX38318.1"/>
    <property type="molecule type" value="Genomic_DNA"/>
</dbReference>
<sequence>MSFFENQIKTSRHCEQSELIQFKSLMQYHLDCSSRLATTKDHKDHRLPCKRLHNKSLLTKRSY</sequence>